<dbReference type="InterPro" id="IPR002123">
    <property type="entry name" value="Plipid/glycerol_acylTrfase"/>
</dbReference>
<dbReference type="SMART" id="SM00563">
    <property type="entry name" value="PlsC"/>
    <property type="match status" value="1"/>
</dbReference>
<dbReference type="AlphaFoldDB" id="A0A0D2PLH5"/>
<accession>A0A0D2PLH5</accession>
<dbReference type="SUPFAM" id="SSF69593">
    <property type="entry name" value="Glycerol-3-phosphate (1)-acyltransferase"/>
    <property type="match status" value="1"/>
</dbReference>
<keyword evidence="1" id="KW-0812">Transmembrane</keyword>
<organism evidence="4 5">
    <name type="scientific">Hypholoma sublateritium (strain FD-334 SS-4)</name>
    <dbReference type="NCBI Taxonomy" id="945553"/>
    <lineage>
        <taxon>Eukaryota</taxon>
        <taxon>Fungi</taxon>
        <taxon>Dikarya</taxon>
        <taxon>Basidiomycota</taxon>
        <taxon>Agaricomycotina</taxon>
        <taxon>Agaricomycetes</taxon>
        <taxon>Agaricomycetidae</taxon>
        <taxon>Agaricales</taxon>
        <taxon>Agaricineae</taxon>
        <taxon>Strophariaceae</taxon>
        <taxon>Hypholoma</taxon>
    </lineage>
</organism>
<dbReference type="EMBL" id="KN817564">
    <property type="protein sequence ID" value="KJA20760.1"/>
    <property type="molecule type" value="Genomic_DNA"/>
</dbReference>
<sequence>MPQGTPTPWSYALIRLLFRFVLKIFYGTIVVENGDVIPTTGRPCIVCANHSNSLTDALLLVTSIPTRKRNMLRLTAKATQFGRRTFTSWLIEAAGTVPIKRRKDYADGSEADNSQVMEMLMQALELGDAVCLFPEGMSRYHPTIAPLKTGVARIVSDVLTRNRNDPDFEIDVLPCSVTYMHRQHFRSDVLVTFHAPMTFSPKNNPELLEPVNFDHIRTVTAKLHEKISSGTFDSPSWDFIRTAKLASRMYAPLGTMMTLGDHVRLTRTFLEAFKSTQEGDVGAVQTTLKAYQDKLAKHVIKDDRIRRPLPRRTILARLAVRLTWAVCLTTISLPGLLLWLPVFLTAFYAAHSFTKAGPIFDTWDEIAQYKLIYGLLSGLCVWAAAVALTWPIAPASAVLVPAFMWMSLRWLEDAVAAGRACAALARLLFVGKPELKRMHEERRELHGRVMELAVGKLGLPEDPETYFATVGGREKGRVQGSWDSRRRYFSIRRRRKRDWNETMRLYDQVDYPLEDDQ</sequence>
<dbReference type="PANTHER" id="PTHR31605">
    <property type="entry name" value="GLYCEROL-3-PHOSPHATE O-ACYLTRANSFERASE 1"/>
    <property type="match status" value="1"/>
</dbReference>
<keyword evidence="2" id="KW-0732">Signal</keyword>
<dbReference type="Proteomes" id="UP000054270">
    <property type="component" value="Unassembled WGS sequence"/>
</dbReference>
<name>A0A0D2PLH5_HYPSF</name>
<evidence type="ECO:0000313" key="5">
    <source>
        <dbReference type="Proteomes" id="UP000054270"/>
    </source>
</evidence>
<keyword evidence="5" id="KW-1185">Reference proteome</keyword>
<evidence type="ECO:0000256" key="2">
    <source>
        <dbReference type="SAM" id="SignalP"/>
    </source>
</evidence>
<feature type="transmembrane region" description="Helical" evidence="1">
    <location>
        <begin position="371"/>
        <end position="390"/>
    </location>
</feature>
<dbReference type="GO" id="GO:0004366">
    <property type="term" value="F:glycerol-3-phosphate O-acyltransferase activity"/>
    <property type="evidence" value="ECO:0007669"/>
    <property type="project" value="TreeGrafter"/>
</dbReference>
<dbReference type="OMA" id="TCSITYM"/>
<dbReference type="Pfam" id="PF01553">
    <property type="entry name" value="Acyltransferase"/>
    <property type="match status" value="1"/>
</dbReference>
<dbReference type="GO" id="GO:0016287">
    <property type="term" value="F:glycerone-phosphate O-acyltransferase activity"/>
    <property type="evidence" value="ECO:0007669"/>
    <property type="project" value="TreeGrafter"/>
</dbReference>
<proteinExistence type="predicted"/>
<evidence type="ECO:0000313" key="4">
    <source>
        <dbReference type="EMBL" id="KJA20760.1"/>
    </source>
</evidence>
<evidence type="ECO:0000256" key="1">
    <source>
        <dbReference type="SAM" id="Phobius"/>
    </source>
</evidence>
<keyword evidence="1" id="KW-1133">Transmembrane helix</keyword>
<evidence type="ECO:0000259" key="3">
    <source>
        <dbReference type="SMART" id="SM00563"/>
    </source>
</evidence>
<protein>
    <recommendedName>
        <fullName evidence="3">Phospholipid/glycerol acyltransferase domain-containing protein</fullName>
    </recommendedName>
</protein>
<dbReference type="OrthoDB" id="5567124at2759"/>
<dbReference type="PANTHER" id="PTHR31605:SF0">
    <property type="entry name" value="GLYCEROL-3-PHOSPHATE O-ACYLTRANSFERASE 1"/>
    <property type="match status" value="1"/>
</dbReference>
<reference evidence="5" key="1">
    <citation type="submission" date="2014-04" db="EMBL/GenBank/DDBJ databases">
        <title>Evolutionary Origins and Diversification of the Mycorrhizal Mutualists.</title>
        <authorList>
            <consortium name="DOE Joint Genome Institute"/>
            <consortium name="Mycorrhizal Genomics Consortium"/>
            <person name="Kohler A."/>
            <person name="Kuo A."/>
            <person name="Nagy L.G."/>
            <person name="Floudas D."/>
            <person name="Copeland A."/>
            <person name="Barry K.W."/>
            <person name="Cichocki N."/>
            <person name="Veneault-Fourrey C."/>
            <person name="LaButti K."/>
            <person name="Lindquist E.A."/>
            <person name="Lipzen A."/>
            <person name="Lundell T."/>
            <person name="Morin E."/>
            <person name="Murat C."/>
            <person name="Riley R."/>
            <person name="Ohm R."/>
            <person name="Sun H."/>
            <person name="Tunlid A."/>
            <person name="Henrissat B."/>
            <person name="Grigoriev I.V."/>
            <person name="Hibbett D.S."/>
            <person name="Martin F."/>
        </authorList>
    </citation>
    <scope>NUCLEOTIDE SEQUENCE [LARGE SCALE GENOMIC DNA]</scope>
    <source>
        <strain evidence="5">FD-334 SS-4</strain>
    </source>
</reference>
<dbReference type="InterPro" id="IPR052744">
    <property type="entry name" value="GPAT/DAPAT"/>
</dbReference>
<feature type="chain" id="PRO_5002248990" description="Phospholipid/glycerol acyltransferase domain-containing protein" evidence="2">
    <location>
        <begin position="24"/>
        <end position="517"/>
    </location>
</feature>
<feature type="transmembrane region" description="Helical" evidence="1">
    <location>
        <begin position="322"/>
        <end position="350"/>
    </location>
</feature>
<gene>
    <name evidence="4" type="ORF">HYPSUDRAFT_88536</name>
</gene>
<feature type="signal peptide" evidence="2">
    <location>
        <begin position="1"/>
        <end position="23"/>
    </location>
</feature>
<dbReference type="CDD" id="cd07992">
    <property type="entry name" value="LPLAT_AAK14816-like"/>
    <property type="match status" value="1"/>
</dbReference>
<keyword evidence="1" id="KW-0472">Membrane</keyword>
<feature type="domain" description="Phospholipid/glycerol acyltransferase" evidence="3">
    <location>
        <begin position="44"/>
        <end position="180"/>
    </location>
</feature>
<dbReference type="GO" id="GO:0008654">
    <property type="term" value="P:phospholipid biosynthetic process"/>
    <property type="evidence" value="ECO:0007669"/>
    <property type="project" value="TreeGrafter"/>
</dbReference>